<gene>
    <name evidence="2" type="ORF">A4U43_C06F17980</name>
</gene>
<dbReference type="SUPFAM" id="SSF53474">
    <property type="entry name" value="alpha/beta-Hydrolases"/>
    <property type="match status" value="1"/>
</dbReference>
<dbReference type="PANTHER" id="PTHR46086:SF4">
    <property type="entry name" value="ALPHA_BETA-HYDROLASES SUPERFAMILY PROTEIN"/>
    <property type="match status" value="1"/>
</dbReference>
<dbReference type="GO" id="GO:0004806">
    <property type="term" value="F:triacylglycerol lipase activity"/>
    <property type="evidence" value="ECO:0007669"/>
    <property type="project" value="InterPro"/>
</dbReference>
<feature type="domain" description="Fungal lipase-type" evidence="1">
    <location>
        <begin position="205"/>
        <end position="362"/>
    </location>
</feature>
<dbReference type="OMA" id="FILPWIK"/>
<accession>A0A5P1ER03</accession>
<dbReference type="EMBL" id="CM007386">
    <property type="protein sequence ID" value="ONK67229.1"/>
    <property type="molecule type" value="Genomic_DNA"/>
</dbReference>
<reference evidence="3" key="1">
    <citation type="journal article" date="2017" name="Nat. Commun.">
        <title>The asparagus genome sheds light on the origin and evolution of a young Y chromosome.</title>
        <authorList>
            <person name="Harkess A."/>
            <person name="Zhou J."/>
            <person name="Xu C."/>
            <person name="Bowers J.E."/>
            <person name="Van der Hulst R."/>
            <person name="Ayyampalayam S."/>
            <person name="Mercati F."/>
            <person name="Riccardi P."/>
            <person name="McKain M.R."/>
            <person name="Kakrana A."/>
            <person name="Tang H."/>
            <person name="Ray J."/>
            <person name="Groenendijk J."/>
            <person name="Arikit S."/>
            <person name="Mathioni S.M."/>
            <person name="Nakano M."/>
            <person name="Shan H."/>
            <person name="Telgmann-Rauber A."/>
            <person name="Kanno A."/>
            <person name="Yue Z."/>
            <person name="Chen H."/>
            <person name="Li W."/>
            <person name="Chen Y."/>
            <person name="Xu X."/>
            <person name="Zhang Y."/>
            <person name="Luo S."/>
            <person name="Chen H."/>
            <person name="Gao J."/>
            <person name="Mao Z."/>
            <person name="Pires J.C."/>
            <person name="Luo M."/>
            <person name="Kudrna D."/>
            <person name="Wing R.A."/>
            <person name="Meyers B.C."/>
            <person name="Yi K."/>
            <person name="Kong H."/>
            <person name="Lavrijsen P."/>
            <person name="Sunseri F."/>
            <person name="Falavigna A."/>
            <person name="Ye Y."/>
            <person name="Leebens-Mack J.H."/>
            <person name="Chen G."/>
        </authorList>
    </citation>
    <scope>NUCLEOTIDE SEQUENCE [LARGE SCALE GENOMIC DNA]</scope>
    <source>
        <strain evidence="3">cv. DH0086</strain>
    </source>
</reference>
<dbReference type="CDD" id="cd00519">
    <property type="entry name" value="Lipase_3"/>
    <property type="match status" value="1"/>
</dbReference>
<sequence length="471" mass="55069">MSMEVNCDFSDNYLVIRPDKGSLLDLFHILCSCNIDQNNVIEAPQGTLIHEWRRRWAIFISLLLQRILLFWRKPLFFVGSVILFWVNLLWENGGFCSLVSKVFKGQMAFPDEKSERYRSAVGLCDTRDELCKEIRPGDKRYLAALSIMVAKLAYENESHVRKVVKEHWKMEFLSFFNCWNDFQEQYCTQAFMMCDKSEDAELILLGFRGTDPFDASQWCTDIDFSWYEIPNVGKVHGGFMKALGLQRKTGWPKEIDQKNKPPFAYYVIREKLREELKKHNQAKFIVTGHSLGGALAILFPTILMLHGDSWILDRLEGVYTFGQPRVGDEKLGEFVEMHIDQPRRRYYRFVYCNDMVPRVPYDDKTLLFKHFGKCLYYNSIYRGKILTDEPNKNYFLTWTVIPKYLNAAWELLRSFCIGFVKGSEYSEGWTLRFLRTVGLIIPGLPPHSPQDYVNSTRLGNLLLLDENPKSD</sequence>
<proteinExistence type="predicted"/>
<dbReference type="AlphaFoldDB" id="A0A5P1ER03"/>
<keyword evidence="3" id="KW-1185">Reference proteome</keyword>
<dbReference type="PANTHER" id="PTHR46086">
    <property type="entry name" value="ALPHA/BETA-HYDROLASES SUPERFAMILY PROTEIN"/>
    <property type="match status" value="1"/>
</dbReference>
<protein>
    <recommendedName>
        <fullName evidence="1">Fungal lipase-type domain-containing protein</fullName>
    </recommendedName>
</protein>
<dbReference type="InterPro" id="IPR029058">
    <property type="entry name" value="AB_hydrolase_fold"/>
</dbReference>
<dbReference type="OrthoDB" id="438440at2759"/>
<evidence type="ECO:0000313" key="3">
    <source>
        <dbReference type="Proteomes" id="UP000243459"/>
    </source>
</evidence>
<dbReference type="GO" id="GO:0006629">
    <property type="term" value="P:lipid metabolic process"/>
    <property type="evidence" value="ECO:0007669"/>
    <property type="project" value="InterPro"/>
</dbReference>
<evidence type="ECO:0000259" key="1">
    <source>
        <dbReference type="Pfam" id="PF01764"/>
    </source>
</evidence>
<name>A0A5P1ER03_ASPOF</name>
<evidence type="ECO:0000313" key="2">
    <source>
        <dbReference type="EMBL" id="ONK67229.1"/>
    </source>
</evidence>
<dbReference type="Pfam" id="PF01764">
    <property type="entry name" value="Lipase_3"/>
    <property type="match status" value="1"/>
</dbReference>
<dbReference type="InterPro" id="IPR044819">
    <property type="entry name" value="OBL-like"/>
</dbReference>
<dbReference type="InterPro" id="IPR002921">
    <property type="entry name" value="Fungal_lipase-type"/>
</dbReference>
<dbReference type="Gramene" id="ONK67229">
    <property type="protein sequence ID" value="ONK67229"/>
    <property type="gene ID" value="A4U43_C06F17980"/>
</dbReference>
<dbReference type="Gene3D" id="3.40.50.1820">
    <property type="entry name" value="alpha/beta hydrolase"/>
    <property type="match status" value="1"/>
</dbReference>
<dbReference type="Proteomes" id="UP000243459">
    <property type="component" value="Chromosome 6"/>
</dbReference>
<organism evidence="2 3">
    <name type="scientific">Asparagus officinalis</name>
    <name type="common">Garden asparagus</name>
    <dbReference type="NCBI Taxonomy" id="4686"/>
    <lineage>
        <taxon>Eukaryota</taxon>
        <taxon>Viridiplantae</taxon>
        <taxon>Streptophyta</taxon>
        <taxon>Embryophyta</taxon>
        <taxon>Tracheophyta</taxon>
        <taxon>Spermatophyta</taxon>
        <taxon>Magnoliopsida</taxon>
        <taxon>Liliopsida</taxon>
        <taxon>Asparagales</taxon>
        <taxon>Asparagaceae</taxon>
        <taxon>Asparagoideae</taxon>
        <taxon>Asparagus</taxon>
    </lineage>
</organism>